<dbReference type="Gene3D" id="1.20.1530.20">
    <property type="match status" value="1"/>
</dbReference>
<gene>
    <name evidence="7" type="ORF">AArc1_0424</name>
    <name evidence="8" type="ORF">AArcMg_0415</name>
</gene>
<feature type="transmembrane region" description="Helical" evidence="6">
    <location>
        <begin position="67"/>
        <end position="87"/>
    </location>
</feature>
<evidence type="ECO:0000313" key="10">
    <source>
        <dbReference type="Proteomes" id="UP000258707"/>
    </source>
</evidence>
<dbReference type="Proteomes" id="UP000258613">
    <property type="component" value="Chromosome"/>
</dbReference>
<organism evidence="8 9">
    <name type="scientific">Natrarchaeobaculum sulfurireducens</name>
    <dbReference type="NCBI Taxonomy" id="2044521"/>
    <lineage>
        <taxon>Archaea</taxon>
        <taxon>Methanobacteriati</taxon>
        <taxon>Methanobacteriota</taxon>
        <taxon>Stenosarchaea group</taxon>
        <taxon>Halobacteria</taxon>
        <taxon>Halobacteriales</taxon>
        <taxon>Natrialbaceae</taxon>
        <taxon>Natrarchaeobaculum</taxon>
    </lineage>
</organism>
<dbReference type="InterPro" id="IPR038770">
    <property type="entry name" value="Na+/solute_symporter_sf"/>
</dbReference>
<keyword evidence="9" id="KW-1185">Reference proteome</keyword>
<evidence type="ECO:0000256" key="2">
    <source>
        <dbReference type="ARBA" id="ARBA00022692"/>
    </source>
</evidence>
<evidence type="ECO:0000256" key="6">
    <source>
        <dbReference type="SAM" id="Phobius"/>
    </source>
</evidence>
<accession>A0A346PB73</accession>
<feature type="transmembrane region" description="Helical" evidence="6">
    <location>
        <begin position="151"/>
        <end position="171"/>
    </location>
</feature>
<feature type="region of interest" description="Disordered" evidence="5">
    <location>
        <begin position="1"/>
        <end position="22"/>
    </location>
</feature>
<dbReference type="KEGG" id="nag:AArcMg_0415"/>
<reference evidence="8" key="3">
    <citation type="journal article" date="2019" name="Int. J. Syst. Evol. Microbiol.">
        <title>Natronolimnobius sulfurireducens sp. nov. and Halalkaliarchaeum desulfuricum gen. nov., sp. nov., the first sulfur-respiring alkaliphilic haloarchaea from hypersaline alkaline lakes.</title>
        <authorList>
            <person name="Sorokin D.Y."/>
            <person name="Yakimov M."/>
            <person name="Messina E."/>
            <person name="Merkel A.Y."/>
            <person name="Bale N.J."/>
            <person name="Sinninghe Damste J.S."/>
        </authorList>
    </citation>
    <scope>NUCLEOTIDE SEQUENCE</scope>
    <source>
        <strain evidence="8">AArc-Mg</strain>
        <strain evidence="7">AArc1</strain>
    </source>
</reference>
<feature type="transmembrane region" description="Helical" evidence="6">
    <location>
        <begin position="93"/>
        <end position="111"/>
    </location>
</feature>
<sequence length="378" mass="39467">MSVAHTGASVATPFSGSTERPETDGRFASFIIWYSPISDYDYDTRVGESSMSGIDTIERIGRVTSKYFVVWVLIASGLALYTPGTFVPIGDHISLLLGLVMLGMGLTLTPADFRRILERPRDVLIGSAAQWVLMPLFAYGLVVVLGLPWEIGVGLILVGAAPGGTASNVMTYLGRGDVALSVTITSVTTIAAPLVMPAWVVLLAGEQITVTFAEMAQEIVLIVLIPVVAGLVLRYLLDAYAPTAAKVGLSIFPAISVAAIVAIVAAVVGLNVEEILTASAIVLFAVVLHNGLGLGAGYGVGHLTGMSEDRSRACAFEVGLQNSGLAVAIAVAFFDPLAALVPALFSVWHNVSGPALATFFTRADGEPVSDYEPGITSD</sequence>
<name>A0A346PLP3_9EURY</name>
<feature type="transmembrane region" description="Helical" evidence="6">
    <location>
        <begin position="324"/>
        <end position="348"/>
    </location>
</feature>
<reference evidence="9" key="2">
    <citation type="submission" date="2018-02" db="EMBL/GenBank/DDBJ databases">
        <title>Phenotypic and genomic properties of facultatively anaerobic sulfur-reducing natronoarchaea from hypersaline soda lakes.</title>
        <authorList>
            <person name="Sorokin D.Y."/>
            <person name="Kublanov I.V."/>
            <person name="Roman P."/>
            <person name="Sinninghe Damste J.S."/>
            <person name="Golyshin P.N."/>
            <person name="Rojo D."/>
            <person name="Ciordia S."/>
            <person name="Mena M.D.C."/>
            <person name="Ferrer M."/>
            <person name="Messina E."/>
            <person name="Smedile F."/>
            <person name="La Spada G."/>
            <person name="La Cono V."/>
            <person name="Yakimov M.M."/>
        </authorList>
    </citation>
    <scope>NUCLEOTIDE SEQUENCE [LARGE SCALE GENOMIC DNA]</scope>
    <source>
        <strain evidence="9">AArc-Mg</strain>
    </source>
</reference>
<evidence type="ECO:0000256" key="4">
    <source>
        <dbReference type="ARBA" id="ARBA00023136"/>
    </source>
</evidence>
<evidence type="ECO:0000256" key="3">
    <source>
        <dbReference type="ARBA" id="ARBA00022989"/>
    </source>
</evidence>
<dbReference type="InterPro" id="IPR002657">
    <property type="entry name" value="BilAc:Na_symport/Acr3"/>
</dbReference>
<evidence type="ECO:0000313" key="8">
    <source>
        <dbReference type="EMBL" id="AXR80438.1"/>
    </source>
</evidence>
<protein>
    <submittedName>
        <fullName evidence="7">Na+-dependent transporter</fullName>
    </submittedName>
    <submittedName>
        <fullName evidence="8">Sodium-dependent transporter</fullName>
    </submittedName>
</protein>
<feature type="transmembrane region" description="Helical" evidence="6">
    <location>
        <begin position="276"/>
        <end position="303"/>
    </location>
</feature>
<dbReference type="AlphaFoldDB" id="A0A346PLP3"/>
<reference evidence="10" key="1">
    <citation type="submission" date="2017-10" db="EMBL/GenBank/DDBJ databases">
        <title>Phenotypic and genomic properties of facultatively anaerobic sulfur-reducing natronoarchaea from hypersaline soda lakes.</title>
        <authorList>
            <person name="Sorokin D.Y."/>
            <person name="Kublanov I.V."/>
            <person name="Roman P."/>
            <person name="Sinninghe Damste J.S."/>
            <person name="Golyshin P.N."/>
            <person name="Rojo D."/>
            <person name="Ciordia S."/>
            <person name="Mena Md.C."/>
            <person name="Ferrer M."/>
            <person name="Messina E."/>
            <person name="Smedile F."/>
            <person name="La Spada G."/>
            <person name="La Cono V."/>
            <person name="Yakimov M.M."/>
        </authorList>
    </citation>
    <scope>NUCLEOTIDE SEQUENCE [LARGE SCALE GENOMIC DNA]</scope>
    <source>
        <strain evidence="10">AArc1</strain>
    </source>
</reference>
<dbReference type="KEGG" id="nan:AArc1_0424"/>
<proteinExistence type="predicted"/>
<dbReference type="EMBL" id="CP027033">
    <property type="protein sequence ID" value="AXR80438.1"/>
    <property type="molecule type" value="Genomic_DNA"/>
</dbReference>
<dbReference type="Pfam" id="PF01758">
    <property type="entry name" value="SBF"/>
    <property type="match status" value="1"/>
</dbReference>
<evidence type="ECO:0000256" key="5">
    <source>
        <dbReference type="SAM" id="MobiDB-lite"/>
    </source>
</evidence>
<dbReference type="PANTHER" id="PTHR10361">
    <property type="entry name" value="SODIUM-BILE ACID COTRANSPORTER"/>
    <property type="match status" value="1"/>
</dbReference>
<evidence type="ECO:0000256" key="1">
    <source>
        <dbReference type="ARBA" id="ARBA00004141"/>
    </source>
</evidence>
<keyword evidence="4 6" id="KW-0472">Membrane</keyword>
<dbReference type="GO" id="GO:0016020">
    <property type="term" value="C:membrane"/>
    <property type="evidence" value="ECO:0007669"/>
    <property type="project" value="UniProtKB-SubCell"/>
</dbReference>
<dbReference type="Proteomes" id="UP000258707">
    <property type="component" value="Chromosome"/>
</dbReference>
<feature type="transmembrane region" description="Helical" evidence="6">
    <location>
        <begin position="123"/>
        <end position="145"/>
    </location>
</feature>
<evidence type="ECO:0000313" key="7">
    <source>
        <dbReference type="EMBL" id="AXR76768.1"/>
    </source>
</evidence>
<keyword evidence="2 6" id="KW-0812">Transmembrane</keyword>
<feature type="transmembrane region" description="Helical" evidence="6">
    <location>
        <begin position="178"/>
        <end position="199"/>
    </location>
</feature>
<evidence type="ECO:0000313" key="9">
    <source>
        <dbReference type="Proteomes" id="UP000258613"/>
    </source>
</evidence>
<dbReference type="EMBL" id="CP024047">
    <property type="protein sequence ID" value="AXR76768.1"/>
    <property type="molecule type" value="Genomic_DNA"/>
</dbReference>
<dbReference type="InterPro" id="IPR004710">
    <property type="entry name" value="Bilac:Na_transpt"/>
</dbReference>
<feature type="transmembrane region" description="Helical" evidence="6">
    <location>
        <begin position="219"/>
        <end position="237"/>
    </location>
</feature>
<keyword evidence="3 6" id="KW-1133">Transmembrane helix</keyword>
<accession>A0A346PLP3</accession>
<feature type="transmembrane region" description="Helical" evidence="6">
    <location>
        <begin position="249"/>
        <end position="270"/>
    </location>
</feature>
<comment type="subcellular location">
    <subcellularLocation>
        <location evidence="1">Membrane</location>
        <topology evidence="1">Multi-pass membrane protein</topology>
    </subcellularLocation>
</comment>
<dbReference type="PANTHER" id="PTHR10361:SF28">
    <property type="entry name" value="P3 PROTEIN-RELATED"/>
    <property type="match status" value="1"/>
</dbReference>